<sequence length="50" mass="6221">MILDSCYYYPYKIKLINLKQDDKKEYKCIFFAGFYKTIFQNYFCLRTLII</sequence>
<accession>B1C601</accession>
<dbReference type="HOGENOM" id="CLU_3113954_0_0_9"/>
<evidence type="ECO:0000313" key="1">
    <source>
        <dbReference type="EMBL" id="EDS73570.1"/>
    </source>
</evidence>
<proteinExistence type="predicted"/>
<organism evidence="1 2">
    <name type="scientific">Anaerofustis stercorihominis DSM 17244</name>
    <dbReference type="NCBI Taxonomy" id="445971"/>
    <lineage>
        <taxon>Bacteria</taxon>
        <taxon>Bacillati</taxon>
        <taxon>Bacillota</taxon>
        <taxon>Clostridia</taxon>
        <taxon>Eubacteriales</taxon>
        <taxon>Eubacteriaceae</taxon>
        <taxon>Anaerofustis</taxon>
    </lineage>
</organism>
<dbReference type="AlphaFoldDB" id="B1C601"/>
<gene>
    <name evidence="1" type="ORF">ANASTE_00139</name>
</gene>
<name>B1C601_9FIRM</name>
<dbReference type="Proteomes" id="UP000005178">
    <property type="component" value="Unassembled WGS sequence"/>
</dbReference>
<reference evidence="1" key="1">
    <citation type="submission" date="2008-01" db="EMBL/GenBank/DDBJ databases">
        <authorList>
            <person name="Fulton L."/>
            <person name="Clifton S."/>
            <person name="Fulton B."/>
            <person name="Xu J."/>
            <person name="Minx P."/>
            <person name="Pepin K.H."/>
            <person name="Johnson M."/>
            <person name="Thiruvilangam P."/>
            <person name="Bhonagiri V."/>
            <person name="Nash W.E."/>
            <person name="Mardis E.R."/>
            <person name="Wilson R.K."/>
        </authorList>
    </citation>
    <scope>NUCLEOTIDE SEQUENCE [LARGE SCALE GENOMIC DNA]</scope>
    <source>
        <strain evidence="1">DSM 17244</strain>
    </source>
</reference>
<dbReference type="EMBL" id="ABIL02000003">
    <property type="protein sequence ID" value="EDS73570.1"/>
    <property type="molecule type" value="Genomic_DNA"/>
</dbReference>
<protein>
    <submittedName>
        <fullName evidence="1">Uncharacterized protein</fullName>
    </submittedName>
</protein>
<comment type="caution">
    <text evidence="1">The sequence shown here is derived from an EMBL/GenBank/DDBJ whole genome shotgun (WGS) entry which is preliminary data.</text>
</comment>
<keyword evidence="2" id="KW-1185">Reference proteome</keyword>
<evidence type="ECO:0000313" key="2">
    <source>
        <dbReference type="Proteomes" id="UP000005178"/>
    </source>
</evidence>
<reference evidence="1" key="2">
    <citation type="submission" date="2013-08" db="EMBL/GenBank/DDBJ databases">
        <title>Draft genome sequence of Anaerofustis stercorihominis (DSM 17244).</title>
        <authorList>
            <person name="Sudarsanam P."/>
            <person name="Ley R."/>
            <person name="Guruge J."/>
            <person name="Turnbaugh P.J."/>
            <person name="Mahowald M."/>
            <person name="Liep D."/>
            <person name="Gordon J."/>
        </authorList>
    </citation>
    <scope>NUCLEOTIDE SEQUENCE</scope>
    <source>
        <strain evidence="1">DSM 17244</strain>
    </source>
</reference>